<evidence type="ECO:0000313" key="1">
    <source>
        <dbReference type="EMBL" id="MPM21263.1"/>
    </source>
</evidence>
<organism evidence="1">
    <name type="scientific">bioreactor metagenome</name>
    <dbReference type="NCBI Taxonomy" id="1076179"/>
    <lineage>
        <taxon>unclassified sequences</taxon>
        <taxon>metagenomes</taxon>
        <taxon>ecological metagenomes</taxon>
    </lineage>
</organism>
<dbReference type="EMBL" id="VSSQ01003555">
    <property type="protein sequence ID" value="MPM21263.1"/>
    <property type="molecule type" value="Genomic_DNA"/>
</dbReference>
<dbReference type="SUPFAM" id="SSF56925">
    <property type="entry name" value="OMPA-like"/>
    <property type="match status" value="1"/>
</dbReference>
<dbReference type="AlphaFoldDB" id="A0A644Y3Y2"/>
<protein>
    <recommendedName>
        <fullName evidence="2">Outer membrane protein beta-barrel domain-containing protein</fullName>
    </recommendedName>
</protein>
<dbReference type="InterPro" id="IPR011250">
    <property type="entry name" value="OMP/PagP_B-barrel"/>
</dbReference>
<gene>
    <name evidence="1" type="ORF">SDC9_67707</name>
</gene>
<name>A0A644Y3Y2_9ZZZZ</name>
<sequence length="239" mass="26952">MKQKILLPTLLLLISVSLSAQTEYKIPRLRISTSGGLGYLVAEGSTGDAGSIVNVEKITQFNNDLRWTPSLNADVHYLFKDWGLGVKYIFNTSSATATDLIVDVQDNQHYLVGDALEKMYVNYVGLSVSGQYRFGREERFQFFASSSGGYARLRDESHVLMRNMLITGNAYGVNYEMGIEYFLNSNFSWGLNTAFFWTNFYTVKVTDGISTEVKKLGREDNINVSNVNLTTGLRYYINK</sequence>
<accession>A0A644Y3Y2</accession>
<proteinExistence type="predicted"/>
<reference evidence="1" key="1">
    <citation type="submission" date="2019-08" db="EMBL/GenBank/DDBJ databases">
        <authorList>
            <person name="Kucharzyk K."/>
            <person name="Murdoch R.W."/>
            <person name="Higgins S."/>
            <person name="Loffler F."/>
        </authorList>
    </citation>
    <scope>NUCLEOTIDE SEQUENCE</scope>
</reference>
<comment type="caution">
    <text evidence="1">The sequence shown here is derived from an EMBL/GenBank/DDBJ whole genome shotgun (WGS) entry which is preliminary data.</text>
</comment>
<dbReference type="Gene3D" id="2.40.160.20">
    <property type="match status" value="1"/>
</dbReference>
<evidence type="ECO:0008006" key="2">
    <source>
        <dbReference type="Google" id="ProtNLM"/>
    </source>
</evidence>